<proteinExistence type="predicted"/>
<dbReference type="EMBL" id="JRKL02001364">
    <property type="protein sequence ID" value="KAF3964444.1"/>
    <property type="molecule type" value="Genomic_DNA"/>
</dbReference>
<evidence type="ECO:0000313" key="2">
    <source>
        <dbReference type="Proteomes" id="UP000737018"/>
    </source>
</evidence>
<sequence length="69" mass="7872">MEFPITKQHTSWYSLSGNHITRPTPSVVMSMSIWVQREFQVAVAKESPHGILVKGIFFSLLLSQELRAK</sequence>
<dbReference type="AlphaFoldDB" id="A0A8J4RGY6"/>
<organism evidence="1 2">
    <name type="scientific">Castanea mollissima</name>
    <name type="common">Chinese chestnut</name>
    <dbReference type="NCBI Taxonomy" id="60419"/>
    <lineage>
        <taxon>Eukaryota</taxon>
        <taxon>Viridiplantae</taxon>
        <taxon>Streptophyta</taxon>
        <taxon>Embryophyta</taxon>
        <taxon>Tracheophyta</taxon>
        <taxon>Spermatophyta</taxon>
        <taxon>Magnoliopsida</taxon>
        <taxon>eudicotyledons</taxon>
        <taxon>Gunneridae</taxon>
        <taxon>Pentapetalae</taxon>
        <taxon>rosids</taxon>
        <taxon>fabids</taxon>
        <taxon>Fagales</taxon>
        <taxon>Fagaceae</taxon>
        <taxon>Castanea</taxon>
    </lineage>
</organism>
<accession>A0A8J4RGY6</accession>
<reference evidence="1" key="1">
    <citation type="submission" date="2020-03" db="EMBL/GenBank/DDBJ databases">
        <title>Castanea mollissima Vanexum genome sequencing.</title>
        <authorList>
            <person name="Staton M."/>
        </authorList>
    </citation>
    <scope>NUCLEOTIDE SEQUENCE</scope>
    <source>
        <tissue evidence="1">Leaf</tissue>
    </source>
</reference>
<comment type="caution">
    <text evidence="1">The sequence shown here is derived from an EMBL/GenBank/DDBJ whole genome shotgun (WGS) entry which is preliminary data.</text>
</comment>
<gene>
    <name evidence="1" type="ORF">CMV_011267</name>
</gene>
<dbReference type="Proteomes" id="UP000737018">
    <property type="component" value="Unassembled WGS sequence"/>
</dbReference>
<evidence type="ECO:0000313" key="1">
    <source>
        <dbReference type="EMBL" id="KAF3964444.1"/>
    </source>
</evidence>
<name>A0A8J4RGY6_9ROSI</name>
<keyword evidence="2" id="KW-1185">Reference proteome</keyword>
<protein>
    <submittedName>
        <fullName evidence="1">Uncharacterized protein</fullName>
    </submittedName>
</protein>